<protein>
    <submittedName>
        <fullName evidence="10">Superfamily II DNA/RNA helicase</fullName>
    </submittedName>
</protein>
<feature type="domain" description="DEAD-box RNA helicase Q" evidence="9">
    <location>
        <begin position="3"/>
        <end position="31"/>
    </location>
</feature>
<organism evidence="10 11">
    <name type="scientific">Loofah witches'-broom phytoplasma</name>
    <dbReference type="NCBI Taxonomy" id="35773"/>
    <lineage>
        <taxon>Bacteria</taxon>
        <taxon>Bacillati</taxon>
        <taxon>Mycoplasmatota</taxon>
        <taxon>Mollicutes</taxon>
        <taxon>Acholeplasmatales</taxon>
        <taxon>Acholeplasmataceae</taxon>
        <taxon>Candidatus Phytoplasma</taxon>
        <taxon>16SrVIII (Loofah witches'-broom group)</taxon>
    </lineage>
</organism>
<dbReference type="InterPro" id="IPR027417">
    <property type="entry name" value="P-loop_NTPase"/>
</dbReference>
<dbReference type="InterPro" id="IPR012677">
    <property type="entry name" value="Nucleotide-bd_a/b_plait_sf"/>
</dbReference>
<dbReference type="Gene3D" id="3.40.50.300">
    <property type="entry name" value="P-loop containing nucleotide triphosphate hydrolases"/>
    <property type="match status" value="2"/>
</dbReference>
<dbReference type="InterPro" id="IPR044742">
    <property type="entry name" value="DEAD/DEAH_RhlB"/>
</dbReference>
<dbReference type="Pfam" id="PF03880">
    <property type="entry name" value="DbpA"/>
    <property type="match status" value="1"/>
</dbReference>
<dbReference type="PROSITE" id="PS51192">
    <property type="entry name" value="HELICASE_ATP_BIND_1"/>
    <property type="match status" value="1"/>
</dbReference>
<dbReference type="KEGG" id="pluf:LFWB_5260"/>
<keyword evidence="4" id="KW-0067">ATP-binding</keyword>
<evidence type="ECO:0000256" key="6">
    <source>
        <dbReference type="PROSITE-ProRule" id="PRU00552"/>
    </source>
</evidence>
<keyword evidence="1" id="KW-0547">Nucleotide-binding</keyword>
<reference evidence="10" key="1">
    <citation type="submission" date="2020-06" db="EMBL/GenBank/DDBJ databases">
        <title>Complete genome sequence of Candidatus Phytoplasma luffae NCHU2019.</title>
        <authorList>
            <person name="Cho S.-T."/>
            <person name="Tan C.-M."/>
            <person name="Li J.-R."/>
            <person name="Chien Y.-Y."/>
            <person name="Chiu Y.-C."/>
            <person name="Yang J.-Y."/>
            <person name="Kuo C.-H."/>
        </authorList>
    </citation>
    <scope>NUCLEOTIDE SEQUENCE</scope>
    <source>
        <strain evidence="10">NCHU2019</strain>
    </source>
</reference>
<dbReference type="InterPro" id="IPR011545">
    <property type="entry name" value="DEAD/DEAH_box_helicase_dom"/>
</dbReference>
<keyword evidence="3 10" id="KW-0347">Helicase</keyword>
<evidence type="ECO:0000256" key="5">
    <source>
        <dbReference type="ARBA" id="ARBA00038437"/>
    </source>
</evidence>
<dbReference type="InterPro" id="IPR001650">
    <property type="entry name" value="Helicase_C-like"/>
</dbReference>
<dbReference type="GO" id="GO:0003724">
    <property type="term" value="F:RNA helicase activity"/>
    <property type="evidence" value="ECO:0007669"/>
    <property type="project" value="InterPro"/>
</dbReference>
<proteinExistence type="inferred from homology"/>
<dbReference type="InterPro" id="IPR005580">
    <property type="entry name" value="DbpA/CsdA_RNA-bd_dom"/>
</dbReference>
<accession>A0A975FJU2</accession>
<dbReference type="Pfam" id="PF00271">
    <property type="entry name" value="Helicase_C"/>
    <property type="match status" value="1"/>
</dbReference>
<dbReference type="GO" id="GO:0005524">
    <property type="term" value="F:ATP binding"/>
    <property type="evidence" value="ECO:0007669"/>
    <property type="project" value="UniProtKB-KW"/>
</dbReference>
<evidence type="ECO:0000313" key="11">
    <source>
        <dbReference type="Proteomes" id="UP000672038"/>
    </source>
</evidence>
<dbReference type="PROSITE" id="PS51194">
    <property type="entry name" value="HELICASE_CTER"/>
    <property type="match status" value="1"/>
</dbReference>
<keyword evidence="11" id="KW-1185">Reference proteome</keyword>
<dbReference type="AlphaFoldDB" id="A0A975FJU2"/>
<dbReference type="InterPro" id="IPR050079">
    <property type="entry name" value="DEAD_box_RNA_helicase"/>
</dbReference>
<keyword evidence="2" id="KW-0378">Hydrolase</keyword>
<feature type="domain" description="Helicase ATP-binding" evidence="7">
    <location>
        <begin position="34"/>
        <end position="205"/>
    </location>
</feature>
<sequence length="563" mass="65698">MSILFKDLNLSKQTEKVLSELKFEKPTPIQALVIPEIINGYDVIAQSQTGTGKTFSFGIPIIENIDCKSSKIQSLILCPTRELASQVFLEIKKLLRFNFEIRTIVIYGGESYTKQFKELDTKPHIVIATPGRTIDLLERKKIDLSSVKILTLDEADEMLKMGFQDDLERILSKVHSQRQTILFSATISPTIIQIASKYQKEPKILKVKQDTLAVKSIKQFYFIVKEFDKNKLLVRLLDYKNPESVIIFANTKRDVDNIFNYLQEKGFLVDAIHGDLKQNQRKFVMNNFRQKNIKILVATDVAARGIDISDIKMVINYELPYEDEVYIHRIGRTGRAGKTGTAYSFISIKKMGQFKRLEKYLKEKVTYLNIPSVEDITKEQNKFWKDKIFNLINENKDKNEPLHPLVDVLLDKIDHKIIISTFINHFALMNKKYEPIIEPKVLQRNLNTRYNRFDNKNTNNYNNTFNKYNNKNYNNNTFNKYNDNYNSQNMSEFIINLGKSDGINPSLLLRLLKDKFNIYGKNIGNIKHFYDRTVFEIVDSFINKLLLPKNVYYENKLLKIEPK</sequence>
<dbReference type="Pfam" id="PF00270">
    <property type="entry name" value="DEAD"/>
    <property type="match status" value="1"/>
</dbReference>
<dbReference type="CDD" id="cd18787">
    <property type="entry name" value="SF2_C_DEAD"/>
    <property type="match status" value="1"/>
</dbReference>
<dbReference type="CDD" id="cd12252">
    <property type="entry name" value="RRM_DbpA"/>
    <property type="match status" value="1"/>
</dbReference>
<dbReference type="GO" id="GO:0005829">
    <property type="term" value="C:cytosol"/>
    <property type="evidence" value="ECO:0007669"/>
    <property type="project" value="TreeGrafter"/>
</dbReference>
<dbReference type="PROSITE" id="PS51195">
    <property type="entry name" value="Q_MOTIF"/>
    <property type="match status" value="1"/>
</dbReference>
<evidence type="ECO:0000256" key="2">
    <source>
        <dbReference type="ARBA" id="ARBA00022801"/>
    </source>
</evidence>
<dbReference type="PANTHER" id="PTHR47959">
    <property type="entry name" value="ATP-DEPENDENT RNA HELICASE RHLE-RELATED"/>
    <property type="match status" value="1"/>
</dbReference>
<dbReference type="Gene3D" id="3.30.70.330">
    <property type="match status" value="1"/>
</dbReference>
<dbReference type="SMART" id="SM00487">
    <property type="entry name" value="DEXDc"/>
    <property type="match status" value="1"/>
</dbReference>
<evidence type="ECO:0000256" key="4">
    <source>
        <dbReference type="ARBA" id="ARBA00022840"/>
    </source>
</evidence>
<evidence type="ECO:0000259" key="7">
    <source>
        <dbReference type="PROSITE" id="PS51192"/>
    </source>
</evidence>
<evidence type="ECO:0000256" key="1">
    <source>
        <dbReference type="ARBA" id="ARBA00022741"/>
    </source>
</evidence>
<dbReference type="InterPro" id="IPR014014">
    <property type="entry name" value="RNA_helicase_DEAD_Q_motif"/>
</dbReference>
<dbReference type="PANTHER" id="PTHR47959:SF13">
    <property type="entry name" value="ATP-DEPENDENT RNA HELICASE RHLE"/>
    <property type="match status" value="1"/>
</dbReference>
<dbReference type="GO" id="GO:0003676">
    <property type="term" value="F:nucleic acid binding"/>
    <property type="evidence" value="ECO:0007669"/>
    <property type="project" value="InterPro"/>
</dbReference>
<dbReference type="SMART" id="SM00490">
    <property type="entry name" value="HELICc"/>
    <property type="match status" value="1"/>
</dbReference>
<dbReference type="Proteomes" id="UP000672038">
    <property type="component" value="Chromosome"/>
</dbReference>
<feature type="domain" description="Helicase C-terminal" evidence="8">
    <location>
        <begin position="216"/>
        <end position="377"/>
    </location>
</feature>
<feature type="short sequence motif" description="Q motif" evidence="6">
    <location>
        <begin position="3"/>
        <end position="31"/>
    </location>
</feature>
<name>A0A975FJU2_LOWBP</name>
<dbReference type="SUPFAM" id="SSF52540">
    <property type="entry name" value="P-loop containing nucleoside triphosphate hydrolases"/>
    <property type="match status" value="1"/>
</dbReference>
<dbReference type="GO" id="GO:0016787">
    <property type="term" value="F:hydrolase activity"/>
    <property type="evidence" value="ECO:0007669"/>
    <property type="project" value="UniProtKB-KW"/>
</dbReference>
<evidence type="ECO:0000259" key="8">
    <source>
        <dbReference type="PROSITE" id="PS51194"/>
    </source>
</evidence>
<gene>
    <name evidence="10" type="primary">srmB</name>
    <name evidence="10" type="ORF">LFWB_5260</name>
</gene>
<dbReference type="RefSeq" id="WP_210954562.1">
    <property type="nucleotide sequence ID" value="NZ_CP054393.1"/>
</dbReference>
<comment type="similarity">
    <text evidence="5">Belongs to the DEAD box helicase family.</text>
</comment>
<evidence type="ECO:0000259" key="9">
    <source>
        <dbReference type="PROSITE" id="PS51195"/>
    </source>
</evidence>
<dbReference type="InterPro" id="IPR014001">
    <property type="entry name" value="Helicase_ATP-bd"/>
</dbReference>
<evidence type="ECO:0000256" key="3">
    <source>
        <dbReference type="ARBA" id="ARBA00022806"/>
    </source>
</evidence>
<evidence type="ECO:0000313" key="10">
    <source>
        <dbReference type="EMBL" id="QTX03092.1"/>
    </source>
</evidence>
<dbReference type="CDD" id="cd00268">
    <property type="entry name" value="DEADc"/>
    <property type="match status" value="1"/>
</dbReference>
<dbReference type="EMBL" id="CP054393">
    <property type="protein sequence ID" value="QTX03092.1"/>
    <property type="molecule type" value="Genomic_DNA"/>
</dbReference>